<organism evidence="2 3">
    <name type="scientific">Pseudomonas syringae pv. coriandricola</name>
    <dbReference type="NCBI Taxonomy" id="264453"/>
    <lineage>
        <taxon>Bacteria</taxon>
        <taxon>Pseudomonadati</taxon>
        <taxon>Pseudomonadota</taxon>
        <taxon>Gammaproteobacteria</taxon>
        <taxon>Pseudomonadales</taxon>
        <taxon>Pseudomonadaceae</taxon>
        <taxon>Pseudomonas</taxon>
    </lineage>
</organism>
<sequence length="116" mass="12796">MNNKIKLKLVISLVAAMISSAAISVEMKTTFTKEGCEIAIIKFKDVLQAAHASKKFLAVKVSKTDTEGFHDNICDMKLVYDVDDVKQVEALHAELSEYIRNEAGIIFPIDGVPVKI</sequence>
<feature type="chain" id="PRO_5018170214" evidence="1">
    <location>
        <begin position="25"/>
        <end position="116"/>
    </location>
</feature>
<comment type="caution">
    <text evidence="2">The sequence shown here is derived from an EMBL/GenBank/DDBJ whole genome shotgun (WGS) entry which is preliminary data.</text>
</comment>
<reference evidence="2 3" key="1">
    <citation type="submission" date="2018-08" db="EMBL/GenBank/DDBJ databases">
        <title>Recombination of ecologically and evolutionarily significant loci maintains genetic cohesion in the Pseudomonas syringae species complex.</title>
        <authorList>
            <person name="Dillon M."/>
            <person name="Thakur S."/>
            <person name="Almeida R.N.D."/>
            <person name="Weir B.S."/>
            <person name="Guttman D.S."/>
        </authorList>
    </citation>
    <scope>NUCLEOTIDE SEQUENCE [LARGE SCALE GENOMIC DNA]</scope>
    <source>
        <strain evidence="2 3">ICMP 12341</strain>
    </source>
</reference>
<keyword evidence="1" id="KW-0732">Signal</keyword>
<dbReference type="EMBL" id="RBOV01000166">
    <property type="protein sequence ID" value="RMN11914.1"/>
    <property type="molecule type" value="Genomic_DNA"/>
</dbReference>
<accession>A0A3M3JM79</accession>
<protein>
    <submittedName>
        <fullName evidence="2">Uncharacterized protein</fullName>
    </submittedName>
</protein>
<proteinExistence type="predicted"/>
<dbReference type="AlphaFoldDB" id="A0A3M3JM79"/>
<name>A0A3M3JM79_9PSED</name>
<evidence type="ECO:0000256" key="1">
    <source>
        <dbReference type="SAM" id="SignalP"/>
    </source>
</evidence>
<evidence type="ECO:0000313" key="2">
    <source>
        <dbReference type="EMBL" id="RMN11914.1"/>
    </source>
</evidence>
<evidence type="ECO:0000313" key="3">
    <source>
        <dbReference type="Proteomes" id="UP000271468"/>
    </source>
</evidence>
<dbReference type="RefSeq" id="WP_122235028.1">
    <property type="nucleotide sequence ID" value="NZ_RBOV01000166.1"/>
</dbReference>
<dbReference type="Proteomes" id="UP000271468">
    <property type="component" value="Unassembled WGS sequence"/>
</dbReference>
<gene>
    <name evidence="2" type="ORF">ALQ65_00604</name>
</gene>
<feature type="signal peptide" evidence="1">
    <location>
        <begin position="1"/>
        <end position="24"/>
    </location>
</feature>